<dbReference type="EMBL" id="VATY01000002">
    <property type="protein sequence ID" value="TMM57303.1"/>
    <property type="molecule type" value="Genomic_DNA"/>
</dbReference>
<organism evidence="1 2">
    <name type="scientific">Maribacter algarum</name>
    <name type="common">ex Zhang et al. 2020</name>
    <dbReference type="NCBI Taxonomy" id="2578118"/>
    <lineage>
        <taxon>Bacteria</taxon>
        <taxon>Pseudomonadati</taxon>
        <taxon>Bacteroidota</taxon>
        <taxon>Flavobacteriia</taxon>
        <taxon>Flavobacteriales</taxon>
        <taxon>Flavobacteriaceae</taxon>
        <taxon>Maribacter</taxon>
    </lineage>
</organism>
<comment type="caution">
    <text evidence="1">The sequence shown here is derived from an EMBL/GenBank/DDBJ whole genome shotgun (WGS) entry which is preliminary data.</text>
</comment>
<name>A0A5S3PTQ4_9FLAO</name>
<keyword evidence="2" id="KW-1185">Reference proteome</keyword>
<protein>
    <submittedName>
        <fullName evidence="1">Uncharacterized protein</fullName>
    </submittedName>
</protein>
<dbReference type="RefSeq" id="WP_138658286.1">
    <property type="nucleotide sequence ID" value="NZ_VATY01000002.1"/>
</dbReference>
<sequence length="651" mass="74680">MILTEIKLRLLSIACFLGITALVSAQERFEYQGPLQVQNYTGDALYSYKIVENDTLLDGPFQLKRSSLQALLEKQDISFLFKGKFTDGVATDAWRFQFGEFQSDSQSNVVNFEYRVLISGRQEEGSGDLKNGKPDGLWTYQVNQIKDSEKEKRLFKSDITFENGVPQRNFQIENEDVILVGRFLRNGLAHDEWTSYNVNVIENTESWFFEEGLLRKIQQIDEDGIEKDIPVYGINEDDYEIINLDKDFIEVLRISLGPGQISESFSEGLPNVLAANAGYYEKIDGILSKLGTSDFKPKFKVQVPSFPLDTLEQANLKILVTEYKKAEEISKSLLNNSHLNILKRSDENTQFYYNCIAKIQKDFLDPTKDFVRLGRRDLLQFIKRDTYISRIWSKTRPSTVINVSIDSIGTQKSFLLPNASDLDFTGNDIATIKQLVSYANLSLNSIKNKLSEQLFNAEQEQELIDLEERLILKNEALMEQIDSVKATLPIEYAKALQNIQNLADESLSKYALIEDSKEKFQYGTIINNCFTHLSNLSSSVAELPTQVIEIDSLYQDSVWNPFMAVLMDEDVKKRLTSAYKKVLVPYFLKTASQELNCESIVVLENEIQGSYQKMLLLREEDTKKLERKLRREENPKTIIQLFNVQPIKAEE</sequence>
<reference evidence="1 2" key="1">
    <citation type="submission" date="2019-05" db="EMBL/GenBank/DDBJ databases">
        <authorList>
            <person name="Zhang J.-Y."/>
            <person name="Feg X."/>
            <person name="Du Z.-J."/>
        </authorList>
    </citation>
    <scope>NUCLEOTIDE SEQUENCE [LARGE SCALE GENOMIC DNA]</scope>
    <source>
        <strain evidence="1 2">RZ26</strain>
    </source>
</reference>
<dbReference type="Proteomes" id="UP000310314">
    <property type="component" value="Unassembled WGS sequence"/>
</dbReference>
<dbReference type="AlphaFoldDB" id="A0A5S3PTQ4"/>
<gene>
    <name evidence="1" type="ORF">FEE95_12520</name>
</gene>
<evidence type="ECO:0000313" key="1">
    <source>
        <dbReference type="EMBL" id="TMM57303.1"/>
    </source>
</evidence>
<dbReference type="OrthoDB" id="831785at2"/>
<evidence type="ECO:0000313" key="2">
    <source>
        <dbReference type="Proteomes" id="UP000310314"/>
    </source>
</evidence>
<accession>A0A5S3PTQ4</accession>
<proteinExistence type="predicted"/>